<feature type="signal peptide" evidence="2">
    <location>
        <begin position="1"/>
        <end position="22"/>
    </location>
</feature>
<dbReference type="EMBL" id="ASHM01109319">
    <property type="protein sequence ID" value="PNX69606.1"/>
    <property type="molecule type" value="Genomic_DNA"/>
</dbReference>
<proteinExistence type="predicted"/>
<reference evidence="3 4" key="1">
    <citation type="journal article" date="2014" name="Am. J. Bot.">
        <title>Genome assembly and annotation for red clover (Trifolium pratense; Fabaceae).</title>
        <authorList>
            <person name="Istvanek J."/>
            <person name="Jaros M."/>
            <person name="Krenek A."/>
            <person name="Repkova J."/>
        </authorList>
    </citation>
    <scope>NUCLEOTIDE SEQUENCE [LARGE SCALE GENOMIC DNA]</scope>
    <source>
        <strain evidence="4">cv. Tatra</strain>
        <tissue evidence="3">Young leaves</tissue>
    </source>
</reference>
<feature type="compositionally biased region" description="Polar residues" evidence="1">
    <location>
        <begin position="30"/>
        <end position="42"/>
    </location>
</feature>
<gene>
    <name evidence="3" type="ORF">L195_g056811</name>
</gene>
<dbReference type="AlphaFoldDB" id="A0A2K3KTK0"/>
<keyword evidence="2" id="KW-0732">Signal</keyword>
<dbReference type="Proteomes" id="UP000236291">
    <property type="component" value="Unassembled WGS sequence"/>
</dbReference>
<name>A0A2K3KTK0_TRIPR</name>
<sequence>MVVMLIVVLFVVLTNLERGVQAEAAEKQKMASTSATGQSQPKSGVKLSKE</sequence>
<evidence type="ECO:0000313" key="3">
    <source>
        <dbReference type="EMBL" id="PNX69606.1"/>
    </source>
</evidence>
<evidence type="ECO:0000256" key="2">
    <source>
        <dbReference type="SAM" id="SignalP"/>
    </source>
</evidence>
<evidence type="ECO:0000256" key="1">
    <source>
        <dbReference type="SAM" id="MobiDB-lite"/>
    </source>
</evidence>
<evidence type="ECO:0000313" key="4">
    <source>
        <dbReference type="Proteomes" id="UP000236291"/>
    </source>
</evidence>
<accession>A0A2K3KTK0</accession>
<feature type="chain" id="PRO_5014418802" evidence="2">
    <location>
        <begin position="23"/>
        <end position="50"/>
    </location>
</feature>
<organism evidence="3 4">
    <name type="scientific">Trifolium pratense</name>
    <name type="common">Red clover</name>
    <dbReference type="NCBI Taxonomy" id="57577"/>
    <lineage>
        <taxon>Eukaryota</taxon>
        <taxon>Viridiplantae</taxon>
        <taxon>Streptophyta</taxon>
        <taxon>Embryophyta</taxon>
        <taxon>Tracheophyta</taxon>
        <taxon>Spermatophyta</taxon>
        <taxon>Magnoliopsida</taxon>
        <taxon>eudicotyledons</taxon>
        <taxon>Gunneridae</taxon>
        <taxon>Pentapetalae</taxon>
        <taxon>rosids</taxon>
        <taxon>fabids</taxon>
        <taxon>Fabales</taxon>
        <taxon>Fabaceae</taxon>
        <taxon>Papilionoideae</taxon>
        <taxon>50 kb inversion clade</taxon>
        <taxon>NPAAA clade</taxon>
        <taxon>Hologalegina</taxon>
        <taxon>IRL clade</taxon>
        <taxon>Trifolieae</taxon>
        <taxon>Trifolium</taxon>
    </lineage>
</organism>
<feature type="region of interest" description="Disordered" evidence="1">
    <location>
        <begin position="24"/>
        <end position="50"/>
    </location>
</feature>
<reference evidence="3 4" key="2">
    <citation type="journal article" date="2017" name="Front. Plant Sci.">
        <title>Gene Classification and Mining of Molecular Markers Useful in Red Clover (Trifolium pratense) Breeding.</title>
        <authorList>
            <person name="Istvanek J."/>
            <person name="Dluhosova J."/>
            <person name="Dluhos P."/>
            <person name="Patkova L."/>
            <person name="Nedelnik J."/>
            <person name="Repkova J."/>
        </authorList>
    </citation>
    <scope>NUCLEOTIDE SEQUENCE [LARGE SCALE GENOMIC DNA]</scope>
    <source>
        <strain evidence="4">cv. Tatra</strain>
        <tissue evidence="3">Young leaves</tissue>
    </source>
</reference>
<comment type="caution">
    <text evidence="3">The sequence shown here is derived from an EMBL/GenBank/DDBJ whole genome shotgun (WGS) entry which is preliminary data.</text>
</comment>
<protein>
    <submittedName>
        <fullName evidence="3">Uncharacterized protein</fullName>
    </submittedName>
</protein>
<feature type="non-terminal residue" evidence="3">
    <location>
        <position position="50"/>
    </location>
</feature>